<proteinExistence type="predicted"/>
<dbReference type="Proteomes" id="UP000282800">
    <property type="component" value="Unassembled WGS sequence"/>
</dbReference>
<dbReference type="EMBL" id="RWYU02000002">
    <property type="protein sequence ID" value="RYJ63253.1"/>
    <property type="molecule type" value="Genomic_DNA"/>
</dbReference>
<dbReference type="AlphaFoldDB" id="A0A482U538"/>
<protein>
    <submittedName>
        <fullName evidence="1">Uncharacterized protein</fullName>
    </submittedName>
</protein>
<dbReference type="RefSeq" id="WP_126188822.1">
    <property type="nucleotide sequence ID" value="NZ_RWYU02000002.1"/>
</dbReference>
<dbReference type="OrthoDB" id="7031774at2"/>
<accession>A0A482U538</accession>
<sequence length="234" mass="24894">MQFINNWSRPVTLAAGATSLALDLPDGEYRLTIADSQFTPTRWEIVSASVASGTATLARGLEGTSDQDWPTDSIIYCTVTAGLLADLFSRLTSAEAAISALDARVTALEPVAPSNLRIRVAFDPATWNAEERFIDSISAYSGGVEAFQLNLDGMTSDDNSAYYTGTALAFGSVQATCIIDTATVIDAGWDEIRIAMRNTWTRAAVITLLDDASAELGSHVIEAGTFDVQANIAI</sequence>
<evidence type="ECO:0000313" key="1">
    <source>
        <dbReference type="EMBL" id="RYJ63253.1"/>
    </source>
</evidence>
<comment type="caution">
    <text evidence="1">The sequence shown here is derived from an EMBL/GenBank/DDBJ whole genome shotgun (WGS) entry which is preliminary data.</text>
</comment>
<reference evidence="1 2" key="1">
    <citation type="submission" date="2019-01" db="EMBL/GenBank/DDBJ databases">
        <title>High-quality draft genome of. Pseudomonas songnenensis str. L103, a full-fledged denitrifier isolated from 100 meters deep aquifer in a heavily nitrogen fertilized agricultural area.</title>
        <authorList>
            <person name="Liu M."/>
            <person name="Liu B."/>
        </authorList>
    </citation>
    <scope>NUCLEOTIDE SEQUENCE [LARGE SCALE GENOMIC DNA]</scope>
    <source>
        <strain evidence="1 2">L103</strain>
    </source>
</reference>
<gene>
    <name evidence="1" type="ORF">EJA06_004690</name>
</gene>
<organism evidence="1 2">
    <name type="scientific">Pseudomonas songnenensis</name>
    <dbReference type="NCBI Taxonomy" id="1176259"/>
    <lineage>
        <taxon>Bacteria</taxon>
        <taxon>Pseudomonadati</taxon>
        <taxon>Pseudomonadota</taxon>
        <taxon>Gammaproteobacteria</taxon>
        <taxon>Pseudomonadales</taxon>
        <taxon>Pseudomonadaceae</taxon>
        <taxon>Pseudomonas</taxon>
    </lineage>
</organism>
<name>A0A482U538_9PSED</name>
<evidence type="ECO:0000313" key="2">
    <source>
        <dbReference type="Proteomes" id="UP000282800"/>
    </source>
</evidence>